<evidence type="ECO:0000313" key="3">
    <source>
        <dbReference type="EMBL" id="MCM8569730.1"/>
    </source>
</evidence>
<proteinExistence type="predicted"/>
<gene>
    <name evidence="3" type="ORF">NE848_10085</name>
</gene>
<dbReference type="SUPFAM" id="SSF53474">
    <property type="entry name" value="alpha/beta-Hydrolases"/>
    <property type="match status" value="1"/>
</dbReference>
<feature type="domain" description="AB hydrolase-1" evidence="2">
    <location>
        <begin position="41"/>
        <end position="146"/>
    </location>
</feature>
<name>A0ABT0Z3C6_9FLAO</name>
<dbReference type="Gene3D" id="3.40.50.1820">
    <property type="entry name" value="alpha/beta hydrolase"/>
    <property type="match status" value="1"/>
</dbReference>
<dbReference type="InterPro" id="IPR050266">
    <property type="entry name" value="AB_hydrolase_sf"/>
</dbReference>
<accession>A0ABT0Z3C6</accession>
<dbReference type="PANTHER" id="PTHR43798">
    <property type="entry name" value="MONOACYLGLYCEROL LIPASE"/>
    <property type="match status" value="1"/>
</dbReference>
<evidence type="ECO:0000256" key="1">
    <source>
        <dbReference type="SAM" id="SignalP"/>
    </source>
</evidence>
<evidence type="ECO:0000259" key="2">
    <source>
        <dbReference type="Pfam" id="PF00561"/>
    </source>
</evidence>
<dbReference type="InterPro" id="IPR000073">
    <property type="entry name" value="AB_hydrolase_1"/>
</dbReference>
<feature type="chain" id="PRO_5045720370" evidence="1">
    <location>
        <begin position="25"/>
        <end position="274"/>
    </location>
</feature>
<dbReference type="EMBL" id="JAMSCK010000003">
    <property type="protein sequence ID" value="MCM8569730.1"/>
    <property type="molecule type" value="Genomic_DNA"/>
</dbReference>
<reference evidence="3" key="1">
    <citation type="submission" date="2022-06" db="EMBL/GenBank/DDBJ databases">
        <title>Gramella sediminis sp. nov., isolated from deep-sea sediment of the Indian Ocean.</title>
        <authorList>
            <person name="Yang L."/>
        </authorList>
    </citation>
    <scope>NUCLEOTIDE SEQUENCE</scope>
    <source>
        <strain evidence="3">HMD3159</strain>
    </source>
</reference>
<feature type="signal peptide" evidence="1">
    <location>
        <begin position="1"/>
        <end position="24"/>
    </location>
</feature>
<keyword evidence="1" id="KW-0732">Signal</keyword>
<keyword evidence="4" id="KW-1185">Reference proteome</keyword>
<dbReference type="Proteomes" id="UP001155077">
    <property type="component" value="Unassembled WGS sequence"/>
</dbReference>
<organism evidence="3 4">
    <name type="scientific">Gramella jeungdoensis</name>
    <dbReference type="NCBI Taxonomy" id="708091"/>
    <lineage>
        <taxon>Bacteria</taxon>
        <taxon>Pseudomonadati</taxon>
        <taxon>Bacteroidota</taxon>
        <taxon>Flavobacteriia</taxon>
        <taxon>Flavobacteriales</taxon>
        <taxon>Flavobacteriaceae</taxon>
        <taxon>Christiangramia</taxon>
    </lineage>
</organism>
<protein>
    <submittedName>
        <fullName evidence="3">Alpha/beta hydrolase</fullName>
    </submittedName>
</protein>
<comment type="caution">
    <text evidence="3">The sequence shown here is derived from an EMBL/GenBank/DDBJ whole genome shotgun (WGS) entry which is preliminary data.</text>
</comment>
<sequence>MKKALTLLLLTVSLIGFCQNKNFAEVNGTKIHYITHGKGEPVLLLHNLTASHKMYLPWVDDFPEKYQYIIPDLRGHGLSKNPSDVFRHRDAAIDMYALMNTLGINKFKAIGTSSGAMTLLHMTTMDSTRVEAMILIGGTTHYPEEARNIQKNTTYETIDIRWRKDILYHQPGGEKQARKLLRLFKELSTTYEDMNFTSPYLSIIKCPTLIIHGDRDKHFPIDIPVKLYKNIPDSYLWIIPNGGHLPFVHEKEESIWSNVFITVMAQFFEDKKFH</sequence>
<dbReference type="RefSeq" id="WP_252113082.1">
    <property type="nucleotide sequence ID" value="NZ_JAMSCK010000003.1"/>
</dbReference>
<dbReference type="Pfam" id="PF00561">
    <property type="entry name" value="Abhydrolase_1"/>
    <property type="match status" value="1"/>
</dbReference>
<evidence type="ECO:0000313" key="4">
    <source>
        <dbReference type="Proteomes" id="UP001155077"/>
    </source>
</evidence>
<dbReference type="InterPro" id="IPR029058">
    <property type="entry name" value="AB_hydrolase_fold"/>
</dbReference>
<dbReference type="GO" id="GO:0016787">
    <property type="term" value="F:hydrolase activity"/>
    <property type="evidence" value="ECO:0007669"/>
    <property type="project" value="UniProtKB-KW"/>
</dbReference>
<keyword evidence="3" id="KW-0378">Hydrolase</keyword>